<keyword evidence="3" id="KW-1185">Reference proteome</keyword>
<evidence type="ECO:0000313" key="3">
    <source>
        <dbReference type="Proteomes" id="UP000075430"/>
    </source>
</evidence>
<sequence length="540" mass="63153">MKQEELAIYKAELENDDWESILFQTLPERPAYERENGLAFTRLAGRILGTPFDETEYYNKLYELSAHENIHILSETLDKTIAPETFQALQNIHMINQKEKGLSVSRFVAFLDGARLLAKHTHPLMHRRLRTAFMTLLETFASRHEKGLNDPDFRRVLLDVSKFSLNHLNPWLEQADIEREMPKVVWYGDATKSQLYFLYYVMLIGCDVLLFHPAAEDQFSIIDPDHELTFTIRLPAVNGLQPFPKEKPDRTSTVAYRSTKEIEHVLNHEESMMYKPWQFREHTPQSVTLKTTYDELFLIAKERAFIRPQFKADRDKVVIPNLFAKVMGVSKDTKEYWSRLHTVADYQETHMIRRFPFTEELKSNYQYHYSQVLNQEGAIDADKLKNSNIWQYKHLPSGVQTAIANVMSDMCRNPGLKALPQEQKKDVSIYLFRQAANLPASLLQLIQTFDYAQTVPKLLLYHTEHGGELTRSDAAALLFLNEFGVDIILYNPPGHQDIEHFIEESQYDIHWLEDMVFQQEYKEPSLVRKLFRTITQKQGE</sequence>
<dbReference type="RefSeq" id="WP_061519987.1">
    <property type="nucleotide sequence ID" value="NZ_JARLZY010000003.1"/>
</dbReference>
<dbReference type="OrthoDB" id="2421008at2"/>
<dbReference type="STRING" id="1793963.AXI58_00210"/>
<protein>
    <recommendedName>
        <fullName evidence="1">Putative component of 'biosynthetic module' domain-containing protein</fullName>
    </recommendedName>
</protein>
<dbReference type="Proteomes" id="UP000075430">
    <property type="component" value="Unassembled WGS sequence"/>
</dbReference>
<comment type="caution">
    <text evidence="2">The sequence shown here is derived from an EMBL/GenBank/DDBJ whole genome shotgun (WGS) entry which is preliminary data.</text>
</comment>
<feature type="domain" description="Putative component of 'biosynthetic module'" evidence="1">
    <location>
        <begin position="290"/>
        <end position="508"/>
    </location>
</feature>
<evidence type="ECO:0000313" key="2">
    <source>
        <dbReference type="EMBL" id="KXZ23377.1"/>
    </source>
</evidence>
<dbReference type="AlphaFoldDB" id="A0A150FC42"/>
<gene>
    <name evidence="2" type="ORF">AXI58_00210</name>
</gene>
<feature type="domain" description="Putative component of 'biosynthetic module'" evidence="1">
    <location>
        <begin position="15"/>
        <end position="267"/>
    </location>
</feature>
<name>A0A150FC42_9BACI</name>
<reference evidence="3" key="1">
    <citation type="submission" date="2016-02" db="EMBL/GenBank/DDBJ databases">
        <authorList>
            <person name="Dunlap C."/>
        </authorList>
    </citation>
    <scope>NUCLEOTIDE SEQUENCE [LARGE SCALE GENOMIC DNA]</scope>
    <source>
        <strain evidence="3">NRRL B-41092</strain>
    </source>
</reference>
<organism evidence="2 3">
    <name type="scientific">Bacillus nakamurai</name>
    <dbReference type="NCBI Taxonomy" id="1793963"/>
    <lineage>
        <taxon>Bacteria</taxon>
        <taxon>Bacillati</taxon>
        <taxon>Bacillota</taxon>
        <taxon>Bacilli</taxon>
        <taxon>Bacillales</taxon>
        <taxon>Bacillaceae</taxon>
        <taxon>Bacillus</taxon>
    </lineage>
</organism>
<dbReference type="Pfam" id="PF14266">
    <property type="entry name" value="YceG_bac"/>
    <property type="match status" value="2"/>
</dbReference>
<dbReference type="EMBL" id="LSBA01000001">
    <property type="protein sequence ID" value="KXZ23377.1"/>
    <property type="molecule type" value="Genomic_DNA"/>
</dbReference>
<evidence type="ECO:0000259" key="1">
    <source>
        <dbReference type="Pfam" id="PF14266"/>
    </source>
</evidence>
<dbReference type="InterPro" id="IPR025647">
    <property type="entry name" value="YceG_bac"/>
</dbReference>
<proteinExistence type="predicted"/>
<accession>A0A150FC42</accession>